<protein>
    <submittedName>
        <fullName evidence="2">Uncharacterized protein</fullName>
    </submittedName>
</protein>
<evidence type="ECO:0000313" key="2">
    <source>
        <dbReference type="EMBL" id="KAJ6635890.1"/>
    </source>
</evidence>
<sequence length="61" mass="6815">MAYTVNITSTTTTSENEIGLNYGYFRTISGILKLVELIFGLINTALYAASTVFAIREYREV</sequence>
<name>A0A9Q0RVP3_9DIPT</name>
<evidence type="ECO:0000313" key="3">
    <source>
        <dbReference type="Proteomes" id="UP001151699"/>
    </source>
</evidence>
<keyword evidence="1" id="KW-1133">Transmembrane helix</keyword>
<dbReference type="EMBL" id="WJQU01000004">
    <property type="protein sequence ID" value="KAJ6635890.1"/>
    <property type="molecule type" value="Genomic_DNA"/>
</dbReference>
<dbReference type="AlphaFoldDB" id="A0A9Q0RVP3"/>
<keyword evidence="1" id="KW-0472">Membrane</keyword>
<proteinExistence type="predicted"/>
<keyword evidence="3" id="KW-1185">Reference proteome</keyword>
<reference evidence="2" key="1">
    <citation type="submission" date="2022-07" db="EMBL/GenBank/DDBJ databases">
        <authorList>
            <person name="Trinca V."/>
            <person name="Uliana J.V.C."/>
            <person name="Torres T.T."/>
            <person name="Ward R.J."/>
            <person name="Monesi N."/>
        </authorList>
    </citation>
    <scope>NUCLEOTIDE SEQUENCE</scope>
    <source>
        <strain evidence="2">HSMRA1968</strain>
        <tissue evidence="2">Whole embryos</tissue>
    </source>
</reference>
<feature type="transmembrane region" description="Helical" evidence="1">
    <location>
        <begin position="34"/>
        <end position="55"/>
    </location>
</feature>
<dbReference type="Proteomes" id="UP001151699">
    <property type="component" value="Chromosome C"/>
</dbReference>
<organism evidence="2 3">
    <name type="scientific">Pseudolycoriella hygida</name>
    <dbReference type="NCBI Taxonomy" id="35572"/>
    <lineage>
        <taxon>Eukaryota</taxon>
        <taxon>Metazoa</taxon>
        <taxon>Ecdysozoa</taxon>
        <taxon>Arthropoda</taxon>
        <taxon>Hexapoda</taxon>
        <taxon>Insecta</taxon>
        <taxon>Pterygota</taxon>
        <taxon>Neoptera</taxon>
        <taxon>Endopterygota</taxon>
        <taxon>Diptera</taxon>
        <taxon>Nematocera</taxon>
        <taxon>Sciaroidea</taxon>
        <taxon>Sciaridae</taxon>
        <taxon>Pseudolycoriella</taxon>
    </lineage>
</organism>
<comment type="caution">
    <text evidence="2">The sequence shown here is derived from an EMBL/GenBank/DDBJ whole genome shotgun (WGS) entry which is preliminary data.</text>
</comment>
<evidence type="ECO:0000256" key="1">
    <source>
        <dbReference type="SAM" id="Phobius"/>
    </source>
</evidence>
<gene>
    <name evidence="2" type="ORF">Bhyg_14476</name>
</gene>
<accession>A0A9Q0RVP3</accession>
<keyword evidence="1" id="KW-0812">Transmembrane</keyword>